<evidence type="ECO:0000313" key="6">
    <source>
        <dbReference type="EMBL" id="TII04893.1"/>
    </source>
</evidence>
<dbReference type="EMBL" id="FIGO01000006">
    <property type="protein sequence ID" value="CYU85618.1"/>
    <property type="molecule type" value="Genomic_DNA"/>
</dbReference>
<reference evidence="6 12" key="2">
    <citation type="submission" date="2019-04" db="EMBL/GenBank/DDBJ databases">
        <title>Genome analysis of Streptococcus suis strain WUSS286.</title>
        <authorList>
            <person name="Chen H."/>
            <person name="Gao X."/>
            <person name="Wu Z."/>
        </authorList>
    </citation>
    <scope>NUCLEOTIDE SEQUENCE [LARGE SCALE GENOMIC DNA]</scope>
    <source>
        <strain evidence="6 12">WUSS286</strain>
    </source>
</reference>
<evidence type="ECO:0008006" key="13">
    <source>
        <dbReference type="Google" id="ProtNLM"/>
    </source>
</evidence>
<dbReference type="Proteomes" id="UP000074356">
    <property type="component" value="Unassembled WGS sequence"/>
</dbReference>
<dbReference type="Proteomes" id="UP000073485">
    <property type="component" value="Unassembled WGS sequence"/>
</dbReference>
<evidence type="ECO:0000313" key="7">
    <source>
        <dbReference type="Proteomes" id="UP000071962"/>
    </source>
</evidence>
<evidence type="ECO:0000313" key="5">
    <source>
        <dbReference type="EMBL" id="CYX82693.1"/>
    </source>
</evidence>
<evidence type="ECO:0000313" key="9">
    <source>
        <dbReference type="Proteomes" id="UP000073485"/>
    </source>
</evidence>
<dbReference type="RefSeq" id="WP_024416762.1">
    <property type="nucleotide sequence ID" value="NZ_CECY01000008.1"/>
</dbReference>
<sequence>MHQLYQMLQDLYTKADQIDYATINAIEKEIERWLIRSIYAPLKLREKNAILKQHKKKVQTIGNDGENSVKLIANSFDTSIKGEFSKKVQQVVKEKAKEYTKLEEVE</sequence>
<evidence type="ECO:0000313" key="10">
    <source>
        <dbReference type="Proteomes" id="UP000074356"/>
    </source>
</evidence>
<dbReference type="Proteomes" id="UP000074664">
    <property type="component" value="Unassembled WGS sequence"/>
</dbReference>
<dbReference type="EMBL" id="FILL01000021">
    <property type="protein sequence ID" value="CYX82693.1"/>
    <property type="molecule type" value="Genomic_DNA"/>
</dbReference>
<dbReference type="AlphaFoldDB" id="A0A0Z8GBN9"/>
<dbReference type="EMBL" id="FIGH01000009">
    <property type="protein sequence ID" value="CYU78780.1"/>
    <property type="molecule type" value="Genomic_DNA"/>
</dbReference>
<evidence type="ECO:0000313" key="8">
    <source>
        <dbReference type="Proteomes" id="UP000072353"/>
    </source>
</evidence>
<proteinExistence type="predicted"/>
<evidence type="ECO:0000313" key="2">
    <source>
        <dbReference type="EMBL" id="CYU85618.1"/>
    </source>
</evidence>
<evidence type="ECO:0000313" key="12">
    <source>
        <dbReference type="Proteomes" id="UP000306426"/>
    </source>
</evidence>
<evidence type="ECO:0000313" key="3">
    <source>
        <dbReference type="EMBL" id="CYV83697.1"/>
    </source>
</evidence>
<dbReference type="EMBL" id="FIIB01000021">
    <property type="protein sequence ID" value="CYV83697.1"/>
    <property type="molecule type" value="Genomic_DNA"/>
</dbReference>
<evidence type="ECO:0000313" key="11">
    <source>
        <dbReference type="Proteomes" id="UP000074664"/>
    </source>
</evidence>
<gene>
    <name evidence="6" type="ORF">E8L09_02865</name>
    <name evidence="1" type="ORF">ERS132392_01828</name>
    <name evidence="2" type="ORF">ERS132410_01239</name>
    <name evidence="3" type="ORF">ERS132440_01889</name>
    <name evidence="5" type="ORF">ERS132521_01925</name>
    <name evidence="4" type="ORF">ERS132551_01240</name>
</gene>
<evidence type="ECO:0000313" key="1">
    <source>
        <dbReference type="EMBL" id="CYU78780.1"/>
    </source>
</evidence>
<dbReference type="EMBL" id="FIKT01000013">
    <property type="protein sequence ID" value="CYX06546.1"/>
    <property type="molecule type" value="Genomic_DNA"/>
</dbReference>
<protein>
    <recommendedName>
        <fullName evidence="13">Phage protein</fullName>
    </recommendedName>
</protein>
<dbReference type="Proteomes" id="UP000071962">
    <property type="component" value="Unassembled WGS sequence"/>
</dbReference>
<dbReference type="EMBL" id="SSXK01000006">
    <property type="protein sequence ID" value="TII04893.1"/>
    <property type="molecule type" value="Genomic_DNA"/>
</dbReference>
<name>A0A0Z8GBN9_STRSU</name>
<dbReference type="Proteomes" id="UP000306426">
    <property type="component" value="Unassembled WGS sequence"/>
</dbReference>
<reference evidence="7 8" key="1">
    <citation type="submission" date="2016-02" db="EMBL/GenBank/DDBJ databases">
        <authorList>
            <consortium name="Pathogen Informatics"/>
        </authorList>
    </citation>
    <scope>NUCLEOTIDE SEQUENCE [LARGE SCALE GENOMIC DNA]</scope>
    <source>
        <strain evidence="1 11">LSS30</strain>
        <strain evidence="2 9">LSS48</strain>
        <strain evidence="3 10">LSS78</strain>
        <strain evidence="4 7">SS1062</strain>
        <strain evidence="5 8">SS975</strain>
    </source>
</reference>
<accession>A0A0Z8GBN9</accession>
<evidence type="ECO:0000313" key="4">
    <source>
        <dbReference type="EMBL" id="CYX06546.1"/>
    </source>
</evidence>
<dbReference type="Proteomes" id="UP000072353">
    <property type="component" value="Unassembled WGS sequence"/>
</dbReference>
<organism evidence="1 11">
    <name type="scientific">Streptococcus suis</name>
    <dbReference type="NCBI Taxonomy" id="1307"/>
    <lineage>
        <taxon>Bacteria</taxon>
        <taxon>Bacillati</taxon>
        <taxon>Bacillota</taxon>
        <taxon>Bacilli</taxon>
        <taxon>Lactobacillales</taxon>
        <taxon>Streptococcaceae</taxon>
        <taxon>Streptococcus</taxon>
    </lineage>
</organism>